<proteinExistence type="predicted"/>
<dbReference type="Gene3D" id="1.10.150.240">
    <property type="entry name" value="Putative phosphatase, domain 2"/>
    <property type="match status" value="1"/>
</dbReference>
<gene>
    <name evidence="2" type="ORF">DBW92_02610</name>
</gene>
<dbReference type="InterPro" id="IPR036412">
    <property type="entry name" value="HAD-like_sf"/>
</dbReference>
<dbReference type="InterPro" id="IPR023214">
    <property type="entry name" value="HAD_sf"/>
</dbReference>
<sequence length="215" mass="24097">MQDIKAVFWDFGGVITTSPFDSFNIYEKENNLAKDFIRQVNATNPDNNAWAKLERNEIDILEFNELFLSESSELGYPIPGIEVISLLQGQLRPEMIEALKKIKGQLIQACLTNNIISSEEGISDENVSIAGKNDEIMSLFDFVIASSELNVRKPDPDFYQLALEEAKVKPNEVVFLDDLGINLKPARALGMHTIKVIDANNALRELNDLLPIDIS</sequence>
<dbReference type="NCBIfam" id="TIGR02247">
    <property type="entry name" value="HAD-1A3-hyp"/>
    <property type="match status" value="1"/>
</dbReference>
<dbReference type="SUPFAM" id="SSF56784">
    <property type="entry name" value="HAD-like"/>
    <property type="match status" value="1"/>
</dbReference>
<dbReference type="Pfam" id="PF00702">
    <property type="entry name" value="Hydrolase"/>
    <property type="match status" value="1"/>
</dbReference>
<organism evidence="2 3">
    <name type="scientific">SAR86 cluster bacterium</name>
    <dbReference type="NCBI Taxonomy" id="2030880"/>
    <lineage>
        <taxon>Bacteria</taxon>
        <taxon>Pseudomonadati</taxon>
        <taxon>Pseudomonadota</taxon>
        <taxon>Gammaproteobacteria</taxon>
        <taxon>SAR86 cluster</taxon>
    </lineage>
</organism>
<dbReference type="InterPro" id="IPR023198">
    <property type="entry name" value="PGP-like_dom2"/>
</dbReference>
<dbReference type="InterPro" id="IPR011945">
    <property type="entry name" value="HAD-SF_ppase_IA/epoxid_hydro_N"/>
</dbReference>
<evidence type="ECO:0000313" key="2">
    <source>
        <dbReference type="EMBL" id="RCL44646.1"/>
    </source>
</evidence>
<keyword evidence="2" id="KW-0378">Hydrolase</keyword>
<name>A0A368C6R5_9GAMM</name>
<evidence type="ECO:0000256" key="1">
    <source>
        <dbReference type="ARBA" id="ARBA00022990"/>
    </source>
</evidence>
<dbReference type="PANTHER" id="PTHR47829:SF1">
    <property type="entry name" value="HAD FAMILY PHOSPHATASE"/>
    <property type="match status" value="1"/>
</dbReference>
<dbReference type="CDD" id="cd02603">
    <property type="entry name" value="HAD_sEH-N_like"/>
    <property type="match status" value="1"/>
</dbReference>
<dbReference type="PRINTS" id="PR00413">
    <property type="entry name" value="HADHALOGNASE"/>
</dbReference>
<dbReference type="NCBIfam" id="TIGR01509">
    <property type="entry name" value="HAD-SF-IA-v3"/>
    <property type="match status" value="1"/>
</dbReference>
<keyword evidence="1" id="KW-0007">Acetylation</keyword>
<dbReference type="EMBL" id="QOPI01000011">
    <property type="protein sequence ID" value="RCL44646.1"/>
    <property type="molecule type" value="Genomic_DNA"/>
</dbReference>
<dbReference type="GO" id="GO:0016787">
    <property type="term" value="F:hydrolase activity"/>
    <property type="evidence" value="ECO:0007669"/>
    <property type="project" value="UniProtKB-KW"/>
</dbReference>
<evidence type="ECO:0000313" key="3">
    <source>
        <dbReference type="Proteomes" id="UP000252915"/>
    </source>
</evidence>
<dbReference type="InterPro" id="IPR006439">
    <property type="entry name" value="HAD-SF_hydro_IA"/>
</dbReference>
<dbReference type="Proteomes" id="UP000252915">
    <property type="component" value="Unassembled WGS sequence"/>
</dbReference>
<accession>A0A368C6R5</accession>
<dbReference type="AlphaFoldDB" id="A0A368C6R5"/>
<dbReference type="Gene3D" id="3.40.50.1000">
    <property type="entry name" value="HAD superfamily/HAD-like"/>
    <property type="match status" value="1"/>
</dbReference>
<dbReference type="PANTHER" id="PTHR47829">
    <property type="entry name" value="HYDROLASE, PUTATIVE (AFU_ORTHOLOGUE AFUA_1G12880)-RELATED"/>
    <property type="match status" value="1"/>
</dbReference>
<dbReference type="InterPro" id="IPR052898">
    <property type="entry name" value="ACAD10-like"/>
</dbReference>
<reference evidence="2 3" key="1">
    <citation type="journal article" date="2018" name="Microbiome">
        <title>Fine metagenomic profile of the Mediterranean stratified and mixed water columns revealed by assembly and recruitment.</title>
        <authorList>
            <person name="Haro-Moreno J.M."/>
            <person name="Lopez-Perez M."/>
            <person name="De La Torre J.R."/>
            <person name="Picazo A."/>
            <person name="Camacho A."/>
            <person name="Rodriguez-Valera F."/>
        </authorList>
    </citation>
    <scope>NUCLEOTIDE SEQUENCE [LARGE SCALE GENOMIC DNA]</scope>
    <source>
        <strain evidence="2">MED-G78</strain>
    </source>
</reference>
<dbReference type="SFLD" id="SFLDG01129">
    <property type="entry name" value="C1.5:_HAD__Beta-PGM__Phosphata"/>
    <property type="match status" value="1"/>
</dbReference>
<protein>
    <submittedName>
        <fullName evidence="2">HAD family hydrolase</fullName>
    </submittedName>
</protein>
<dbReference type="SFLD" id="SFLDS00003">
    <property type="entry name" value="Haloacid_Dehalogenase"/>
    <property type="match status" value="1"/>
</dbReference>
<comment type="caution">
    <text evidence="2">The sequence shown here is derived from an EMBL/GenBank/DDBJ whole genome shotgun (WGS) entry which is preliminary data.</text>
</comment>